<accession>A0ABQ8S9F1</accession>
<keyword evidence="2" id="KW-1185">Reference proteome</keyword>
<gene>
    <name evidence="1" type="ORF">ANN_19141</name>
</gene>
<protein>
    <recommendedName>
        <fullName evidence="3">DDE-1 domain-containing protein</fullName>
    </recommendedName>
</protein>
<proteinExistence type="predicted"/>
<name>A0ABQ8S9F1_PERAM</name>
<sequence length="142" mass="16309">MDGSLLPKLFIVLQEPTGTFGPILSKRMFEADNIIVTATKSGKMGKKELKQWFKEAFFPFSDENCALLFVSWTTYSDTTCIEDIPPGKTIELLQISPGNTGKIQPLDKFFFRQWKALYRRLSEKIATREDIHAEVFHRDTIT</sequence>
<evidence type="ECO:0000313" key="2">
    <source>
        <dbReference type="Proteomes" id="UP001148838"/>
    </source>
</evidence>
<dbReference type="Proteomes" id="UP001148838">
    <property type="component" value="Unassembled WGS sequence"/>
</dbReference>
<evidence type="ECO:0000313" key="1">
    <source>
        <dbReference type="EMBL" id="KAJ4430553.1"/>
    </source>
</evidence>
<evidence type="ECO:0008006" key="3">
    <source>
        <dbReference type="Google" id="ProtNLM"/>
    </source>
</evidence>
<reference evidence="1 2" key="1">
    <citation type="journal article" date="2022" name="Allergy">
        <title>Genome assembly and annotation of Periplaneta americana reveal a comprehensive cockroach allergen profile.</title>
        <authorList>
            <person name="Wang L."/>
            <person name="Xiong Q."/>
            <person name="Saelim N."/>
            <person name="Wang L."/>
            <person name="Nong W."/>
            <person name="Wan A.T."/>
            <person name="Shi M."/>
            <person name="Liu X."/>
            <person name="Cao Q."/>
            <person name="Hui J.H.L."/>
            <person name="Sookrung N."/>
            <person name="Leung T.F."/>
            <person name="Tungtrongchitr A."/>
            <person name="Tsui S.K.W."/>
        </authorList>
    </citation>
    <scope>NUCLEOTIDE SEQUENCE [LARGE SCALE GENOMIC DNA]</scope>
    <source>
        <strain evidence="1">PWHHKU_190912</strain>
    </source>
</reference>
<dbReference type="EMBL" id="JAJSOF020000031">
    <property type="protein sequence ID" value="KAJ4430553.1"/>
    <property type="molecule type" value="Genomic_DNA"/>
</dbReference>
<organism evidence="1 2">
    <name type="scientific">Periplaneta americana</name>
    <name type="common">American cockroach</name>
    <name type="synonym">Blatta americana</name>
    <dbReference type="NCBI Taxonomy" id="6978"/>
    <lineage>
        <taxon>Eukaryota</taxon>
        <taxon>Metazoa</taxon>
        <taxon>Ecdysozoa</taxon>
        <taxon>Arthropoda</taxon>
        <taxon>Hexapoda</taxon>
        <taxon>Insecta</taxon>
        <taxon>Pterygota</taxon>
        <taxon>Neoptera</taxon>
        <taxon>Polyneoptera</taxon>
        <taxon>Dictyoptera</taxon>
        <taxon>Blattodea</taxon>
        <taxon>Blattoidea</taxon>
        <taxon>Blattidae</taxon>
        <taxon>Blattinae</taxon>
        <taxon>Periplaneta</taxon>
    </lineage>
</organism>
<comment type="caution">
    <text evidence="1">The sequence shown here is derived from an EMBL/GenBank/DDBJ whole genome shotgun (WGS) entry which is preliminary data.</text>
</comment>